<reference evidence="7 9" key="1">
    <citation type="journal article" date="2014" name="Genome Announc.">
        <title>Draft Genome Sequence of Bacillus alcalophilus AV1934, a Classic Alkaliphile Isolated from Human Feces in 1934.</title>
        <authorList>
            <person name="Attie O."/>
            <person name="Jayaprakash A."/>
            <person name="Shah H."/>
            <person name="Paulsen I.T."/>
            <person name="Morino M."/>
            <person name="Takahashi Y."/>
            <person name="Narumi I."/>
            <person name="Sachidanandam R."/>
            <person name="Satoh K."/>
            <person name="Ito M."/>
            <person name="Krulwich T.A."/>
        </authorList>
    </citation>
    <scope>NUCLEOTIDE SEQUENCE [LARGE SCALE GENOMIC DNA]</scope>
    <source>
        <strain evidence="7 9">AV1934</strain>
    </source>
</reference>
<comment type="similarity">
    <text evidence="1">Belongs to the 'phage' integrase family.</text>
</comment>
<feature type="domain" description="Tyr recombinase" evidence="5">
    <location>
        <begin position="329"/>
        <end position="524"/>
    </location>
</feature>
<dbReference type="GO" id="GO:0006310">
    <property type="term" value="P:DNA recombination"/>
    <property type="evidence" value="ECO:0007669"/>
    <property type="project" value="UniProtKB-KW"/>
</dbReference>
<organism evidence="7 9">
    <name type="scientific">Alkalihalobacillus alcalophilus ATCC 27647 = CGMCC 1.3604</name>
    <dbReference type="NCBI Taxonomy" id="1218173"/>
    <lineage>
        <taxon>Bacteria</taxon>
        <taxon>Bacillati</taxon>
        <taxon>Bacillota</taxon>
        <taxon>Bacilli</taxon>
        <taxon>Bacillales</taxon>
        <taxon>Bacillaceae</taxon>
        <taxon>Alkalihalobacillus</taxon>
    </lineage>
</organism>
<evidence type="ECO:0000259" key="6">
    <source>
        <dbReference type="PROSITE" id="PS51900"/>
    </source>
</evidence>
<feature type="domain" description="Core-binding (CB)" evidence="6">
    <location>
        <begin position="201"/>
        <end position="299"/>
    </location>
</feature>
<gene>
    <name evidence="8" type="ORF">AJ85_13010</name>
    <name evidence="7" type="ORF">BALCAV_0207240</name>
</gene>
<dbReference type="Proteomes" id="UP000002754">
    <property type="component" value="Unassembled WGS sequence"/>
</dbReference>
<dbReference type="Proteomes" id="UP000297014">
    <property type="component" value="Unassembled WGS sequence"/>
</dbReference>
<keyword evidence="3" id="KW-0233">DNA recombination</keyword>
<dbReference type="PROSITE" id="PS51898">
    <property type="entry name" value="TYR_RECOMBINASE"/>
    <property type="match status" value="1"/>
</dbReference>
<evidence type="ECO:0000313" key="7">
    <source>
        <dbReference type="EMBL" id="KGA97948.1"/>
    </source>
</evidence>
<name>A0A094WPK1_ALKAL</name>
<dbReference type="PANTHER" id="PTHR30349:SF41">
    <property type="entry name" value="INTEGRASE_RECOMBINASE PROTEIN MJ0367-RELATED"/>
    <property type="match status" value="1"/>
</dbReference>
<dbReference type="Gene3D" id="1.10.443.10">
    <property type="entry name" value="Intergrase catalytic core"/>
    <property type="match status" value="1"/>
</dbReference>
<dbReference type="InterPro" id="IPR050090">
    <property type="entry name" value="Tyrosine_recombinase_XerCD"/>
</dbReference>
<reference evidence="8 10" key="2">
    <citation type="submission" date="2014-01" db="EMBL/GenBank/DDBJ databases">
        <title>Draft genome sequencing of Bacillus alcalophilus CGMCC 1.3604.</title>
        <authorList>
            <person name="Yang J."/>
            <person name="Diao L."/>
            <person name="Yang S."/>
        </authorList>
    </citation>
    <scope>NUCLEOTIDE SEQUENCE [LARGE SCALE GENOMIC DNA]</scope>
    <source>
        <strain evidence="8 10">CGMCC 1.3604</strain>
    </source>
</reference>
<evidence type="ECO:0000256" key="4">
    <source>
        <dbReference type="PROSITE-ProRule" id="PRU01248"/>
    </source>
</evidence>
<dbReference type="PROSITE" id="PS51900">
    <property type="entry name" value="CB"/>
    <property type="match status" value="1"/>
</dbReference>
<dbReference type="Gene3D" id="1.10.150.130">
    <property type="match status" value="1"/>
</dbReference>
<keyword evidence="9" id="KW-1185">Reference proteome</keyword>
<dbReference type="InterPro" id="IPR010998">
    <property type="entry name" value="Integrase_recombinase_N"/>
</dbReference>
<dbReference type="EMBL" id="JALP01000004">
    <property type="protein sequence ID" value="THG92353.1"/>
    <property type="molecule type" value="Genomic_DNA"/>
</dbReference>
<dbReference type="GO" id="GO:0015074">
    <property type="term" value="P:DNA integration"/>
    <property type="evidence" value="ECO:0007669"/>
    <property type="project" value="InterPro"/>
</dbReference>
<evidence type="ECO:0000256" key="2">
    <source>
        <dbReference type="ARBA" id="ARBA00023125"/>
    </source>
</evidence>
<protein>
    <submittedName>
        <fullName evidence="7">Site-specific recombinase XerD</fullName>
    </submittedName>
</protein>
<dbReference type="STRING" id="1218173.BALCAV_0207240"/>
<evidence type="ECO:0000256" key="3">
    <source>
        <dbReference type="ARBA" id="ARBA00023172"/>
    </source>
</evidence>
<dbReference type="eggNOG" id="COG0582">
    <property type="taxonomic scope" value="Bacteria"/>
</dbReference>
<dbReference type="GO" id="GO:0003677">
    <property type="term" value="F:DNA binding"/>
    <property type="evidence" value="ECO:0007669"/>
    <property type="project" value="UniProtKB-UniRule"/>
</dbReference>
<accession>A0A094WPK1</accession>
<dbReference type="OrthoDB" id="568347at2"/>
<dbReference type="EMBL" id="ALPT02000018">
    <property type="protein sequence ID" value="KGA97948.1"/>
    <property type="molecule type" value="Genomic_DNA"/>
</dbReference>
<sequence length="678" mass="80496">MTQSTLKIKPLPHHLEQINEPLLGYWANDVWNVQECPILDKRYDWNRKLIFDKVHNLRLKNELKYYFYKGLQETRISITYAFMHYSPCLKIFTEFISRYYANLDSIIDIQKEKFLTEYRTFLVENGKSVEIVHRKKSSPWLSPTVQPSLYIRLFLQVYEFYYQLYDERDETDKDCWDVRKLNINYNNTISRYSLDFSKVPQPYRQLFKKYIKTRLVVQQSISFSTAICYLNRLSFFFTFLKGKHPKWKELNQLSSMDIEEYIEYLRHSTIKKGKYLINPDHNYVNRFLIDLKTFISYIQKFEWEEAPTKSVISLLSIEDIPKKKRAKADEIKYIPDEVWEQLVYHINQLSSDHIPIILLMEATGFRISDVLSLKIDCLVNQEDGWWIIGDQRKVSYKNHKVPISEEIANVVLAQHDLTKKRSTLDTNPKKYLFPTLKGKRMGNPISQDSIKLNLNKLANRCNIKDKDGEIYWFKNHAFRHRYGVNLINNGMNILHVQKLMAHASPEMTLVYAQIHDQTLRDEWEKARDNGAVRLDTHGEVIVADLAQQAEENGVELEWIRHNMDSIRLDHGFCVKSPKLHCDFLEQTLEPPCIKNNCRSFHVDKTFLDYYQEQISKMEADIEVYKKSGRLRSVELIEPKLKRYKELTNGLLHTGGIFGLDKTRREYVGDEREKVMQNV</sequence>
<dbReference type="SUPFAM" id="SSF56349">
    <property type="entry name" value="DNA breaking-rejoining enzymes"/>
    <property type="match status" value="1"/>
</dbReference>
<dbReference type="PANTHER" id="PTHR30349">
    <property type="entry name" value="PHAGE INTEGRASE-RELATED"/>
    <property type="match status" value="1"/>
</dbReference>
<dbReference type="AlphaFoldDB" id="A0A094WPK1"/>
<dbReference type="InterPro" id="IPR044068">
    <property type="entry name" value="CB"/>
</dbReference>
<proteinExistence type="inferred from homology"/>
<dbReference type="InterPro" id="IPR013762">
    <property type="entry name" value="Integrase-like_cat_sf"/>
</dbReference>
<keyword evidence="2 4" id="KW-0238">DNA-binding</keyword>
<evidence type="ECO:0000313" key="8">
    <source>
        <dbReference type="EMBL" id="THG92353.1"/>
    </source>
</evidence>
<dbReference type="InterPro" id="IPR002104">
    <property type="entry name" value="Integrase_catalytic"/>
</dbReference>
<evidence type="ECO:0000256" key="1">
    <source>
        <dbReference type="ARBA" id="ARBA00008857"/>
    </source>
</evidence>
<dbReference type="InterPro" id="IPR011010">
    <property type="entry name" value="DNA_brk_join_enz"/>
</dbReference>
<comment type="caution">
    <text evidence="7">The sequence shown here is derived from an EMBL/GenBank/DDBJ whole genome shotgun (WGS) entry which is preliminary data.</text>
</comment>
<evidence type="ECO:0000313" key="9">
    <source>
        <dbReference type="Proteomes" id="UP000002754"/>
    </source>
</evidence>
<evidence type="ECO:0000313" key="10">
    <source>
        <dbReference type="Proteomes" id="UP000297014"/>
    </source>
</evidence>
<dbReference type="Pfam" id="PF00589">
    <property type="entry name" value="Phage_integrase"/>
    <property type="match status" value="1"/>
</dbReference>
<evidence type="ECO:0000259" key="5">
    <source>
        <dbReference type="PROSITE" id="PS51898"/>
    </source>
</evidence>